<sequence>MARHSAFFASRAACPSGSSGEFSVRRIRLYSDSATGRLRARSSAAAQIIPPPIPPPPRLAADHRRKRVLDERGIGL</sequence>
<name>I1PQ25_ORYGL</name>
<dbReference type="AlphaFoldDB" id="I1PQ25"/>
<dbReference type="Gramene" id="ORGLA04G0229400.1">
    <property type="protein sequence ID" value="ORGLA04G0229400.1"/>
    <property type="gene ID" value="ORGLA04G0229400"/>
</dbReference>
<evidence type="ECO:0000313" key="1">
    <source>
        <dbReference type="EnsemblPlants" id="ORGLA04G0229400.1"/>
    </source>
</evidence>
<organism evidence="1 2">
    <name type="scientific">Oryza glaberrima</name>
    <name type="common">African rice</name>
    <dbReference type="NCBI Taxonomy" id="4538"/>
    <lineage>
        <taxon>Eukaryota</taxon>
        <taxon>Viridiplantae</taxon>
        <taxon>Streptophyta</taxon>
        <taxon>Embryophyta</taxon>
        <taxon>Tracheophyta</taxon>
        <taxon>Spermatophyta</taxon>
        <taxon>Magnoliopsida</taxon>
        <taxon>Liliopsida</taxon>
        <taxon>Poales</taxon>
        <taxon>Poaceae</taxon>
        <taxon>BOP clade</taxon>
        <taxon>Oryzoideae</taxon>
        <taxon>Oryzeae</taxon>
        <taxon>Oryzinae</taxon>
        <taxon>Oryza</taxon>
    </lineage>
</organism>
<dbReference type="EnsemblPlants" id="ORGLA04G0229400.1">
    <property type="protein sequence ID" value="ORGLA04G0229400.1"/>
    <property type="gene ID" value="ORGLA04G0229400"/>
</dbReference>
<dbReference type="HOGENOM" id="CLU_2534155_0_0_1"/>
<accession>I1PQ25</accession>
<reference evidence="1" key="1">
    <citation type="submission" date="2015-06" db="UniProtKB">
        <authorList>
            <consortium name="EnsemblPlants"/>
        </authorList>
    </citation>
    <scope>IDENTIFICATION</scope>
</reference>
<dbReference type="Proteomes" id="UP000007306">
    <property type="component" value="Chromosome 4"/>
</dbReference>
<keyword evidence="2" id="KW-1185">Reference proteome</keyword>
<reference evidence="1 2" key="2">
    <citation type="submission" date="2018-04" db="EMBL/GenBank/DDBJ databases">
        <title>OglaRS2 (Oryza glaberrima Reference Sequence Version 2).</title>
        <authorList>
            <person name="Zhang J."/>
            <person name="Kudrna D."/>
            <person name="Lee S."/>
            <person name="Talag J."/>
            <person name="Rajasekar S."/>
            <person name="Wing R.A."/>
        </authorList>
    </citation>
    <scope>NUCLEOTIDE SEQUENCE [LARGE SCALE GENOMIC DNA]</scope>
    <source>
        <strain evidence="1 2">cv. IRGC 96717</strain>
    </source>
</reference>
<protein>
    <submittedName>
        <fullName evidence="1">Uncharacterized protein</fullName>
    </submittedName>
</protein>
<evidence type="ECO:0000313" key="2">
    <source>
        <dbReference type="Proteomes" id="UP000007306"/>
    </source>
</evidence>
<proteinExistence type="predicted"/>
<dbReference type="OMA" id="FAIPPRF"/>